<sequence>MELISRRRLFKTAGFVLSLLFLNMVGCKTLTSEDRSINERGNEMPDQSDTRTGGAGAAAGESSGEVLYAEERDNKYLVMVQVQEGSSMETGSFALVVLDPMQSSASQRTPLPKPGDQLRWFHILAPGTVGYVSGWDYSVITRETLPTS</sequence>
<protein>
    <submittedName>
        <fullName evidence="2">Uncharacterized protein</fullName>
    </submittedName>
</protein>
<dbReference type="EMBL" id="SRYE01000001">
    <property type="protein sequence ID" value="TGY63273.1"/>
    <property type="molecule type" value="Genomic_DNA"/>
</dbReference>
<dbReference type="AlphaFoldDB" id="A0A4S2F6C5"/>
<dbReference type="RefSeq" id="WP_136011900.1">
    <property type="nucleotide sequence ID" value="NZ_SRYE01000001.1"/>
</dbReference>
<accession>A0A4S2F6C5</accession>
<organism evidence="2 3">
    <name type="scientific">Muricaecibacterium torontonense</name>
    <dbReference type="NCBI Taxonomy" id="3032871"/>
    <lineage>
        <taxon>Bacteria</taxon>
        <taxon>Bacillati</taxon>
        <taxon>Actinomycetota</taxon>
        <taxon>Coriobacteriia</taxon>
        <taxon>Coriobacteriales</taxon>
        <taxon>Atopobiaceae</taxon>
        <taxon>Muricaecibacterium</taxon>
    </lineage>
</organism>
<gene>
    <name evidence="2" type="ORF">E5334_01865</name>
</gene>
<comment type="caution">
    <text evidence="2">The sequence shown here is derived from an EMBL/GenBank/DDBJ whole genome shotgun (WGS) entry which is preliminary data.</text>
</comment>
<dbReference type="Proteomes" id="UP000310263">
    <property type="component" value="Unassembled WGS sequence"/>
</dbReference>
<evidence type="ECO:0000256" key="1">
    <source>
        <dbReference type="SAM" id="MobiDB-lite"/>
    </source>
</evidence>
<evidence type="ECO:0000313" key="3">
    <source>
        <dbReference type="Proteomes" id="UP000310263"/>
    </source>
</evidence>
<evidence type="ECO:0000313" key="2">
    <source>
        <dbReference type="EMBL" id="TGY63273.1"/>
    </source>
</evidence>
<reference evidence="2 3" key="1">
    <citation type="submission" date="2019-04" db="EMBL/GenBank/DDBJ databases">
        <title>Microbes associate with the intestines of laboratory mice.</title>
        <authorList>
            <person name="Navarre W."/>
            <person name="Wong E."/>
            <person name="Huang K."/>
            <person name="Tropini C."/>
            <person name="Ng K."/>
            <person name="Yu B."/>
        </authorList>
    </citation>
    <scope>NUCLEOTIDE SEQUENCE [LARGE SCALE GENOMIC DNA]</scope>
    <source>
        <strain evidence="2 3">NM07_P-09</strain>
    </source>
</reference>
<feature type="region of interest" description="Disordered" evidence="1">
    <location>
        <begin position="36"/>
        <end position="64"/>
    </location>
</feature>
<name>A0A4S2F6C5_9ACTN</name>
<proteinExistence type="predicted"/>
<keyword evidence="3" id="KW-1185">Reference proteome</keyword>